<dbReference type="CDD" id="cd06423">
    <property type="entry name" value="CESA_like"/>
    <property type="match status" value="1"/>
</dbReference>
<dbReference type="GO" id="GO:0005975">
    <property type="term" value="P:carbohydrate metabolic process"/>
    <property type="evidence" value="ECO:0007669"/>
    <property type="project" value="InterPro"/>
</dbReference>
<protein>
    <submittedName>
        <fullName evidence="7">Glycosyltransferase</fullName>
    </submittedName>
</protein>
<feature type="domain" description="NodB homology" evidence="6">
    <location>
        <begin position="52"/>
        <end position="239"/>
    </location>
</feature>
<keyword evidence="3 7" id="KW-0808">Transferase</keyword>
<dbReference type="Proteomes" id="UP000586918">
    <property type="component" value="Unassembled WGS sequence"/>
</dbReference>
<dbReference type="GO" id="GO:0016810">
    <property type="term" value="F:hydrolase activity, acting on carbon-nitrogen (but not peptide) bonds"/>
    <property type="evidence" value="ECO:0007669"/>
    <property type="project" value="InterPro"/>
</dbReference>
<sequence>MVDGFVRATIGVDAEAVPQDPAFDAVPGEIRSGGPVIDAADGRLRSAGMPDRTVALTFDDGPDPRWSPEVLRVLQKHGVPGTFFVVGSQVAQYPDVVRQMRDAGAEVGLHTFSHVDLATVPAETVQREMAQTQLVLAGAIGETTYLSRPPYSSGASSLTNTQLDTIRQLAEVGQLTVLSDVDSRDWERAGVDKIVRSSVPENGRGGIVLLHDGGGDREQTVAALDRLIPELQQRGYRFTTVTQGMGLPPANQPATQAHRQEGAVLLTAVGIATTVVDGLGWLLIVAVVLIFLRLLVVIVLAVRHRRQRRPDRWSWGRPVTGPVSVVVPAYNERECIASTVRSLLASDHPIEIVVVDDGSTDGTADIVEGLGLPGVRVIRQRNAGKPAALNTGIAYARHDIIVMMDGDTVFEPTTVRHLVQPFADPEVGAVAGNAKIANRTGLVAKLQHIEYVIGFNLDRRAYDLLRCMPTVPGAVGAFRRSALREVGGLSDDTLAEDTDLTMAVCAAGWRVVYEERAIAWTEAPATMSQLWRQRYRWSYGTMQSMWKHRRSALAGGDGGHFGRLALAHLALFQVALPLLAPLIDVLLIYGLLYLDPLATLVGWGSVLIVQFGVAALAFGLDRESPRGLLVLPLQQVAYRQLMYAVLVRSAATAVGGVRLRWQKMHRSGAANAALAAELGGGRAQVPPVPGRPAPPRGAAPGPRVVAGPPTRRTDVPLRPGPARPGQAPPPPPRGGSAGGPPRPAAPPAEPVVPSQRRPDAQPVRGGDGR</sequence>
<dbReference type="InterPro" id="IPR002509">
    <property type="entry name" value="NODB_dom"/>
</dbReference>
<keyword evidence="5" id="KW-1133">Transmembrane helix</keyword>
<dbReference type="SUPFAM" id="SSF88713">
    <property type="entry name" value="Glycoside hydrolase/deacetylase"/>
    <property type="match status" value="1"/>
</dbReference>
<gene>
    <name evidence="7" type="ORF">HF519_05825</name>
</gene>
<evidence type="ECO:0000256" key="5">
    <source>
        <dbReference type="SAM" id="Phobius"/>
    </source>
</evidence>
<feature type="compositionally biased region" description="Pro residues" evidence="4">
    <location>
        <begin position="740"/>
        <end position="750"/>
    </location>
</feature>
<reference evidence="7 8" key="1">
    <citation type="submission" date="2020-04" db="EMBL/GenBank/DDBJ databases">
        <authorList>
            <person name="Klaysubun C."/>
            <person name="Duangmal K."/>
            <person name="Lipun K."/>
        </authorList>
    </citation>
    <scope>NUCLEOTIDE SEQUENCE [LARGE SCALE GENOMIC DNA]</scope>
    <source>
        <strain evidence="7 8">DSM 45300</strain>
    </source>
</reference>
<feature type="compositionally biased region" description="Low complexity" evidence="4">
    <location>
        <begin position="698"/>
        <end position="709"/>
    </location>
</feature>
<proteinExistence type="inferred from homology"/>
<evidence type="ECO:0000256" key="4">
    <source>
        <dbReference type="SAM" id="MobiDB-lite"/>
    </source>
</evidence>
<name>A0A848DEN7_9PSEU</name>
<feature type="compositionally biased region" description="Pro residues" evidence="4">
    <location>
        <begin position="686"/>
        <end position="697"/>
    </location>
</feature>
<keyword evidence="2" id="KW-0328">Glycosyltransferase</keyword>
<evidence type="ECO:0000256" key="3">
    <source>
        <dbReference type="ARBA" id="ARBA00022679"/>
    </source>
</evidence>
<dbReference type="SUPFAM" id="SSF53448">
    <property type="entry name" value="Nucleotide-diphospho-sugar transferases"/>
    <property type="match status" value="1"/>
</dbReference>
<dbReference type="InterPro" id="IPR029044">
    <property type="entry name" value="Nucleotide-diphossugar_trans"/>
</dbReference>
<dbReference type="PANTHER" id="PTHR43630:SF1">
    <property type="entry name" value="POLY-BETA-1,6-N-ACETYL-D-GLUCOSAMINE SYNTHASE"/>
    <property type="match status" value="1"/>
</dbReference>
<dbReference type="Gene3D" id="3.90.550.10">
    <property type="entry name" value="Spore Coat Polysaccharide Biosynthesis Protein SpsA, Chain A"/>
    <property type="match status" value="1"/>
</dbReference>
<dbReference type="PANTHER" id="PTHR43630">
    <property type="entry name" value="POLY-BETA-1,6-N-ACETYL-D-GLUCOSAMINE SYNTHASE"/>
    <property type="match status" value="1"/>
</dbReference>
<feature type="transmembrane region" description="Helical" evidence="5">
    <location>
        <begin position="600"/>
        <end position="620"/>
    </location>
</feature>
<dbReference type="EMBL" id="JAAXKZ010000013">
    <property type="protein sequence ID" value="NMH91118.1"/>
    <property type="molecule type" value="Genomic_DNA"/>
</dbReference>
<keyword evidence="8" id="KW-1185">Reference proteome</keyword>
<feature type="transmembrane region" description="Helical" evidence="5">
    <location>
        <begin position="279"/>
        <end position="302"/>
    </location>
</feature>
<feature type="compositionally biased region" description="Pro residues" evidence="4">
    <location>
        <begin position="718"/>
        <end position="733"/>
    </location>
</feature>
<comment type="similarity">
    <text evidence="1">Belongs to the glycosyltransferase 2 family.</text>
</comment>
<keyword evidence="5" id="KW-0472">Membrane</keyword>
<dbReference type="PROSITE" id="PS51677">
    <property type="entry name" value="NODB"/>
    <property type="match status" value="1"/>
</dbReference>
<feature type="region of interest" description="Disordered" evidence="4">
    <location>
        <begin position="681"/>
        <end position="769"/>
    </location>
</feature>
<dbReference type="Gene3D" id="3.20.20.370">
    <property type="entry name" value="Glycoside hydrolase/deacetylase"/>
    <property type="match status" value="1"/>
</dbReference>
<evidence type="ECO:0000313" key="7">
    <source>
        <dbReference type="EMBL" id="NMH91118.1"/>
    </source>
</evidence>
<comment type="caution">
    <text evidence="7">The sequence shown here is derived from an EMBL/GenBank/DDBJ whole genome shotgun (WGS) entry which is preliminary data.</text>
</comment>
<dbReference type="Pfam" id="PF01522">
    <property type="entry name" value="Polysacc_deac_1"/>
    <property type="match status" value="1"/>
</dbReference>
<dbReference type="InterPro" id="IPR011330">
    <property type="entry name" value="Glyco_hydro/deAcase_b/a-brl"/>
</dbReference>
<evidence type="ECO:0000313" key="8">
    <source>
        <dbReference type="Proteomes" id="UP000586918"/>
    </source>
</evidence>
<dbReference type="AlphaFoldDB" id="A0A848DEN7"/>
<organism evidence="7 8">
    <name type="scientific">Pseudonocardia bannensis</name>
    <dbReference type="NCBI Taxonomy" id="630973"/>
    <lineage>
        <taxon>Bacteria</taxon>
        <taxon>Bacillati</taxon>
        <taxon>Actinomycetota</taxon>
        <taxon>Actinomycetes</taxon>
        <taxon>Pseudonocardiales</taxon>
        <taxon>Pseudonocardiaceae</taxon>
        <taxon>Pseudonocardia</taxon>
    </lineage>
</organism>
<evidence type="ECO:0000256" key="1">
    <source>
        <dbReference type="ARBA" id="ARBA00006739"/>
    </source>
</evidence>
<keyword evidence="5" id="KW-0812">Transmembrane</keyword>
<evidence type="ECO:0000259" key="6">
    <source>
        <dbReference type="PROSITE" id="PS51677"/>
    </source>
</evidence>
<feature type="transmembrane region" description="Helical" evidence="5">
    <location>
        <begin position="569"/>
        <end position="594"/>
    </location>
</feature>
<dbReference type="Pfam" id="PF13641">
    <property type="entry name" value="Glyco_tranf_2_3"/>
    <property type="match status" value="1"/>
</dbReference>
<evidence type="ECO:0000256" key="2">
    <source>
        <dbReference type="ARBA" id="ARBA00022676"/>
    </source>
</evidence>
<dbReference type="GO" id="GO:0016757">
    <property type="term" value="F:glycosyltransferase activity"/>
    <property type="evidence" value="ECO:0007669"/>
    <property type="project" value="UniProtKB-KW"/>
</dbReference>
<accession>A0A848DEN7</accession>